<organism evidence="6">
    <name type="scientific">freshwater metagenome</name>
    <dbReference type="NCBI Taxonomy" id="449393"/>
    <lineage>
        <taxon>unclassified sequences</taxon>
        <taxon>metagenomes</taxon>
        <taxon>ecological metagenomes</taxon>
    </lineage>
</organism>
<dbReference type="EMBL" id="CAEZYA010000056">
    <property type="protein sequence ID" value="CAB4714729.1"/>
    <property type="molecule type" value="Genomic_DNA"/>
</dbReference>
<accession>A0A6J7T9L3</accession>
<evidence type="ECO:0000313" key="1">
    <source>
        <dbReference type="EMBL" id="CAB4714729.1"/>
    </source>
</evidence>
<dbReference type="EMBL" id="CAEZZN010000068">
    <property type="protein sequence ID" value="CAB4775573.1"/>
    <property type="molecule type" value="Genomic_DNA"/>
</dbReference>
<evidence type="ECO:0000313" key="6">
    <source>
        <dbReference type="EMBL" id="CAB5049742.1"/>
    </source>
</evidence>
<protein>
    <submittedName>
        <fullName evidence="6">Unannotated protein</fullName>
    </submittedName>
</protein>
<dbReference type="EMBL" id="CAFBQD010000019">
    <property type="protein sequence ID" value="CAB5049742.1"/>
    <property type="molecule type" value="Genomic_DNA"/>
</dbReference>
<gene>
    <name evidence="1" type="ORF">UFOPK2627_01235</name>
    <name evidence="2" type="ORF">UFOPK2879_01266</name>
    <name evidence="3" type="ORF">UFOPK3078_01307</name>
    <name evidence="4" type="ORF">UFOPK3288_00731</name>
    <name evidence="5" type="ORF">UFOPK3990_00963</name>
    <name evidence="6" type="ORF">UFOPK4245_00831</name>
    <name evidence="7" type="ORF">UFOPK4337_01005</name>
</gene>
<dbReference type="AlphaFoldDB" id="A0A6J7T9L3"/>
<dbReference type="EMBL" id="CAFAAU010000057">
    <property type="protein sequence ID" value="CAB4815201.1"/>
    <property type="molecule type" value="Genomic_DNA"/>
</dbReference>
<sequence length="40" mass="4255">MSTDKFGGIASSNYYHYAAPQSLPTMSVVPDIFNFIGGGI</sequence>
<evidence type="ECO:0000313" key="3">
    <source>
        <dbReference type="EMBL" id="CAB4815201.1"/>
    </source>
</evidence>
<name>A0A6J7T9L3_9ZZZZ</name>
<evidence type="ECO:0000313" key="2">
    <source>
        <dbReference type="EMBL" id="CAB4775573.1"/>
    </source>
</evidence>
<dbReference type="EMBL" id="CAFBQM010000050">
    <property type="protein sequence ID" value="CAB5060701.1"/>
    <property type="molecule type" value="Genomic_DNA"/>
</dbReference>
<evidence type="ECO:0000313" key="4">
    <source>
        <dbReference type="EMBL" id="CAB4854505.1"/>
    </source>
</evidence>
<dbReference type="EMBL" id="CAFBOQ010000028">
    <property type="protein sequence ID" value="CAB4989133.1"/>
    <property type="molecule type" value="Genomic_DNA"/>
</dbReference>
<evidence type="ECO:0000313" key="7">
    <source>
        <dbReference type="EMBL" id="CAB5060701.1"/>
    </source>
</evidence>
<reference evidence="6" key="1">
    <citation type="submission" date="2020-05" db="EMBL/GenBank/DDBJ databases">
        <authorList>
            <person name="Chiriac C."/>
            <person name="Salcher M."/>
            <person name="Ghai R."/>
            <person name="Kavagutti S V."/>
        </authorList>
    </citation>
    <scope>NUCLEOTIDE SEQUENCE</scope>
</reference>
<evidence type="ECO:0000313" key="5">
    <source>
        <dbReference type="EMBL" id="CAB4989133.1"/>
    </source>
</evidence>
<proteinExistence type="predicted"/>
<dbReference type="EMBL" id="CAFBLC010000019">
    <property type="protein sequence ID" value="CAB4854505.1"/>
    <property type="molecule type" value="Genomic_DNA"/>
</dbReference>